<comment type="caution">
    <text evidence="2">The sequence shown here is derived from an EMBL/GenBank/DDBJ whole genome shotgun (WGS) entry which is preliminary data.</text>
</comment>
<evidence type="ECO:0000259" key="1">
    <source>
        <dbReference type="PROSITE" id="PS50006"/>
    </source>
</evidence>
<reference evidence="2" key="1">
    <citation type="submission" date="2022-07" db="EMBL/GenBank/DDBJ databases">
        <title>Draft genome sequence of Zalerion maritima ATCC 34329, a (micro)plastics degrading marine fungus.</title>
        <authorList>
            <person name="Paco A."/>
            <person name="Goncalves M.F.M."/>
            <person name="Rocha-Santos T.A.P."/>
            <person name="Alves A."/>
        </authorList>
    </citation>
    <scope>NUCLEOTIDE SEQUENCE</scope>
    <source>
        <strain evidence="2">ATCC 34329</strain>
    </source>
</reference>
<dbReference type="AlphaFoldDB" id="A0AAD5RLH4"/>
<dbReference type="SUPFAM" id="SSF49879">
    <property type="entry name" value="SMAD/FHA domain"/>
    <property type="match status" value="1"/>
</dbReference>
<protein>
    <submittedName>
        <fullName evidence="2">DNA damage response protein kinase DUN1</fullName>
    </submittedName>
</protein>
<dbReference type="PROSITE" id="PS50006">
    <property type="entry name" value="FHA_DOMAIN"/>
    <property type="match status" value="1"/>
</dbReference>
<dbReference type="CDD" id="cd00060">
    <property type="entry name" value="FHA"/>
    <property type="match status" value="1"/>
</dbReference>
<sequence>MERHILTIENTDLIARVYLYNEQPPGYATRASTEPPEKDYDLDELPYLELKFSHIPRTSSGLVFGTDPNTSDIVLPGGQGLSRRHFALTYKNKFDDGYYRLIVRDLGSIYGTVPHKHLKFRIVVACHNLTSPVYIDNIERFRRGAANAEDLLGGLGLQSGPETERNSGAHTPVTRPILLPLGWIANGGFGVISRHWNISTGEEYAYKQLSGKYKKKD</sequence>
<keyword evidence="2" id="KW-0418">Kinase</keyword>
<name>A0AAD5RLH4_9PEZI</name>
<dbReference type="Proteomes" id="UP001201980">
    <property type="component" value="Unassembled WGS sequence"/>
</dbReference>
<feature type="domain" description="FHA" evidence="1">
    <location>
        <begin position="62"/>
        <end position="112"/>
    </location>
</feature>
<proteinExistence type="predicted"/>
<evidence type="ECO:0000313" key="2">
    <source>
        <dbReference type="EMBL" id="KAJ2897316.1"/>
    </source>
</evidence>
<dbReference type="GO" id="GO:0016301">
    <property type="term" value="F:kinase activity"/>
    <property type="evidence" value="ECO:0007669"/>
    <property type="project" value="UniProtKB-KW"/>
</dbReference>
<organism evidence="2 3">
    <name type="scientific">Zalerion maritima</name>
    <dbReference type="NCBI Taxonomy" id="339359"/>
    <lineage>
        <taxon>Eukaryota</taxon>
        <taxon>Fungi</taxon>
        <taxon>Dikarya</taxon>
        <taxon>Ascomycota</taxon>
        <taxon>Pezizomycotina</taxon>
        <taxon>Sordariomycetes</taxon>
        <taxon>Lulworthiomycetidae</taxon>
        <taxon>Lulworthiales</taxon>
        <taxon>Lulworthiaceae</taxon>
        <taxon>Zalerion</taxon>
    </lineage>
</organism>
<gene>
    <name evidence="2" type="ORF">MKZ38_004798</name>
</gene>
<dbReference type="InterPro" id="IPR000253">
    <property type="entry name" value="FHA_dom"/>
</dbReference>
<dbReference type="EMBL" id="JAKWBI020000282">
    <property type="protein sequence ID" value="KAJ2897316.1"/>
    <property type="molecule type" value="Genomic_DNA"/>
</dbReference>
<accession>A0AAD5RLH4</accession>
<dbReference type="InterPro" id="IPR008984">
    <property type="entry name" value="SMAD_FHA_dom_sf"/>
</dbReference>
<keyword evidence="2" id="KW-0808">Transferase</keyword>
<dbReference type="Pfam" id="PF00498">
    <property type="entry name" value="FHA"/>
    <property type="match status" value="1"/>
</dbReference>
<evidence type="ECO:0000313" key="3">
    <source>
        <dbReference type="Proteomes" id="UP001201980"/>
    </source>
</evidence>
<dbReference type="Gene3D" id="2.60.200.20">
    <property type="match status" value="1"/>
</dbReference>
<keyword evidence="3" id="KW-1185">Reference proteome</keyword>